<protein>
    <submittedName>
        <fullName evidence="2">Uncharacterized protein</fullName>
    </submittedName>
</protein>
<comment type="caution">
    <text evidence="2">The sequence shown here is derived from an EMBL/GenBank/DDBJ whole genome shotgun (WGS) entry which is preliminary data.</text>
</comment>
<dbReference type="EMBL" id="CAJVCH010058634">
    <property type="protein sequence ID" value="CAG7719093.1"/>
    <property type="molecule type" value="Genomic_DNA"/>
</dbReference>
<dbReference type="Proteomes" id="UP000708208">
    <property type="component" value="Unassembled WGS sequence"/>
</dbReference>
<sequence length="315" mass="34284">MKRLIIVHALTESLTRSRTTPCLLKYIHKCQTVLSMLKIWFQVLQGLVITQALYISSTQGAPLETTEPSLNETLDLKSLENETDYQLLLQNGSLMNDESAQRARFWLLPFLELLAPAPAPKSTTEHPPPSLSTTGAQVPIIIFNAPITQPCACTPPLASGPVTHLAPVPLEAAPAKEIATTEADEEEDDDESTTVIPTTTTPTTTTPTTTTTTAKPIPAKTPTKVPDKEMIKTLDPEILKLVLKQLSAMQESANYVGKRGFPKETINKNVVIYNPPNYIEDAPENMSVEDVSADKIQAAIDVVVDASDSISDLED</sequence>
<evidence type="ECO:0000313" key="3">
    <source>
        <dbReference type="Proteomes" id="UP000708208"/>
    </source>
</evidence>
<proteinExistence type="predicted"/>
<feature type="compositionally biased region" description="Low complexity" evidence="1">
    <location>
        <begin position="193"/>
        <end position="224"/>
    </location>
</feature>
<reference evidence="2" key="1">
    <citation type="submission" date="2021-06" db="EMBL/GenBank/DDBJ databases">
        <authorList>
            <person name="Hodson N. C."/>
            <person name="Mongue J. A."/>
            <person name="Jaron S. K."/>
        </authorList>
    </citation>
    <scope>NUCLEOTIDE SEQUENCE</scope>
</reference>
<evidence type="ECO:0000256" key="1">
    <source>
        <dbReference type="SAM" id="MobiDB-lite"/>
    </source>
</evidence>
<organism evidence="2 3">
    <name type="scientific">Allacma fusca</name>
    <dbReference type="NCBI Taxonomy" id="39272"/>
    <lineage>
        <taxon>Eukaryota</taxon>
        <taxon>Metazoa</taxon>
        <taxon>Ecdysozoa</taxon>
        <taxon>Arthropoda</taxon>
        <taxon>Hexapoda</taxon>
        <taxon>Collembola</taxon>
        <taxon>Symphypleona</taxon>
        <taxon>Sminthuridae</taxon>
        <taxon>Allacma</taxon>
    </lineage>
</organism>
<feature type="compositionally biased region" description="Acidic residues" evidence="1">
    <location>
        <begin position="182"/>
        <end position="192"/>
    </location>
</feature>
<name>A0A8J2K3R9_9HEXA</name>
<evidence type="ECO:0000313" key="2">
    <source>
        <dbReference type="EMBL" id="CAG7719093.1"/>
    </source>
</evidence>
<gene>
    <name evidence="2" type="ORF">AFUS01_LOCUS8434</name>
</gene>
<feature type="region of interest" description="Disordered" evidence="1">
    <location>
        <begin position="179"/>
        <end position="224"/>
    </location>
</feature>
<keyword evidence="3" id="KW-1185">Reference proteome</keyword>
<accession>A0A8J2K3R9</accession>
<dbReference type="AlphaFoldDB" id="A0A8J2K3R9"/>